<dbReference type="Proteomes" id="UP001385389">
    <property type="component" value="Chromosome"/>
</dbReference>
<protein>
    <submittedName>
        <fullName evidence="3">2-oxoacid:acceptor oxidoreductase family protein</fullName>
    </submittedName>
</protein>
<dbReference type="InterPro" id="IPR011894">
    <property type="entry name" value="PorC_KorC"/>
</dbReference>
<reference evidence="3 4" key="1">
    <citation type="submission" date="2024-03" db="EMBL/GenBank/DDBJ databases">
        <title>Phenotype and Genome Characterization of a Sulfate-Reducing Bacterium Pseudodesulfovibrio sp. strain 5S69, isolated from Petroleum Reservoir in Tatarstan (Russia).</title>
        <authorList>
            <person name="Bidzhieva S.K."/>
            <person name="Kadnikov V."/>
            <person name="Tourova T.P."/>
            <person name="Samigullina S.R."/>
            <person name="Sokolova D.S."/>
            <person name="Poltaraus A.B."/>
            <person name="Avtukh A.N."/>
            <person name="Tereshina V.M."/>
            <person name="Mardanov A.V."/>
            <person name="Nazina T.N."/>
        </authorList>
    </citation>
    <scope>NUCLEOTIDE SEQUENCE [LARGE SCALE GENOMIC DNA]</scope>
    <source>
        <strain evidence="3 4">5S69</strain>
    </source>
</reference>
<keyword evidence="4" id="KW-1185">Reference proteome</keyword>
<dbReference type="NCBIfam" id="TIGR02175">
    <property type="entry name" value="PorC_KorC"/>
    <property type="match status" value="1"/>
</dbReference>
<proteinExistence type="predicted"/>
<dbReference type="SUPFAM" id="SSF53323">
    <property type="entry name" value="Pyruvate-ferredoxin oxidoreductase, PFOR, domain III"/>
    <property type="match status" value="1"/>
</dbReference>
<dbReference type="RefSeq" id="WP_338669685.1">
    <property type="nucleotide sequence ID" value="NZ_CP146609.1"/>
</dbReference>
<dbReference type="Gene3D" id="3.40.920.10">
    <property type="entry name" value="Pyruvate-ferredoxin oxidoreductase, PFOR, domain III"/>
    <property type="match status" value="1"/>
</dbReference>
<name>A0ABZ2J2V5_9BACT</name>
<dbReference type="EMBL" id="CP146609">
    <property type="protein sequence ID" value="WWX23989.1"/>
    <property type="molecule type" value="Genomic_DNA"/>
</dbReference>
<evidence type="ECO:0000313" key="3">
    <source>
        <dbReference type="EMBL" id="WWX23989.1"/>
    </source>
</evidence>
<dbReference type="InterPro" id="IPR002869">
    <property type="entry name" value="Pyrv_flavodox_OxRed_cen"/>
</dbReference>
<organism evidence="3 4">
    <name type="scientific">Pseudodesulfovibrio methanolicus</name>
    <dbReference type="NCBI Taxonomy" id="3126690"/>
    <lineage>
        <taxon>Bacteria</taxon>
        <taxon>Pseudomonadati</taxon>
        <taxon>Thermodesulfobacteriota</taxon>
        <taxon>Desulfovibrionia</taxon>
        <taxon>Desulfovibrionales</taxon>
        <taxon>Desulfovibrionaceae</taxon>
    </lineage>
</organism>
<gene>
    <name evidence="3" type="ORF">V8V93_07190</name>
</gene>
<dbReference type="PANTHER" id="PTHR43366:SF1">
    <property type="entry name" value="PYRUVATE SYNTHASE SUBUNIT PORC"/>
    <property type="match status" value="1"/>
</dbReference>
<dbReference type="PANTHER" id="PTHR43366">
    <property type="entry name" value="PYRUVATE SYNTHASE SUBUNIT PORC"/>
    <property type="match status" value="1"/>
</dbReference>
<evidence type="ECO:0000313" key="4">
    <source>
        <dbReference type="Proteomes" id="UP001385389"/>
    </source>
</evidence>
<dbReference type="InterPro" id="IPR019752">
    <property type="entry name" value="Pyrv/ketoisovalerate_OxRed_cat"/>
</dbReference>
<dbReference type="Pfam" id="PF01558">
    <property type="entry name" value="POR"/>
    <property type="match status" value="1"/>
</dbReference>
<sequence>MMEIRVHSKGGQGAVQANRMLCRSIVQAGGYAQFIPAFGVERKGSPVFGFFRVSDAPIRVNSQVYSPDLVVIMDESLLGAVDVYAGLKPGGRVLVNTKRRPDQLGLPDDVSSVGVLDAFGIAGEVLGRSIPNTTLLGAIAAFVPGVDRERLFGLIGAKFGEANVRAAQRGAEELRVHPWAESAKEAE</sequence>
<evidence type="ECO:0000256" key="1">
    <source>
        <dbReference type="ARBA" id="ARBA00023002"/>
    </source>
</evidence>
<keyword evidence="1" id="KW-0560">Oxidoreductase</keyword>
<evidence type="ECO:0000259" key="2">
    <source>
        <dbReference type="Pfam" id="PF01558"/>
    </source>
</evidence>
<dbReference type="InterPro" id="IPR051626">
    <property type="entry name" value="Oxidoreductase_gamma_subunit"/>
</dbReference>
<feature type="domain" description="Pyruvate/ketoisovalerate oxidoreductase catalytic" evidence="2">
    <location>
        <begin position="10"/>
        <end position="172"/>
    </location>
</feature>
<accession>A0ABZ2J2V5</accession>